<dbReference type="Proteomes" id="UP000093510">
    <property type="component" value="Unassembled WGS sequence"/>
</dbReference>
<evidence type="ECO:0000313" key="2">
    <source>
        <dbReference type="EMBL" id="OCB76464.1"/>
    </source>
</evidence>
<dbReference type="Gene3D" id="3.40.50.2000">
    <property type="entry name" value="Glycogen Phosphorylase B"/>
    <property type="match status" value="1"/>
</dbReference>
<dbReference type="STRING" id="1763534.GCA_001831475_01195"/>
<dbReference type="EMBL" id="LVEP01000022">
    <property type="protein sequence ID" value="OCB76464.1"/>
    <property type="molecule type" value="Genomic_DNA"/>
</dbReference>
<keyword evidence="3" id="KW-1185">Reference proteome</keyword>
<organism evidence="2 3">
    <name type="scientific">Flavobacterium crassostreae</name>
    <dbReference type="NCBI Taxonomy" id="1763534"/>
    <lineage>
        <taxon>Bacteria</taxon>
        <taxon>Pseudomonadati</taxon>
        <taxon>Bacteroidota</taxon>
        <taxon>Flavobacteriia</taxon>
        <taxon>Flavobacteriales</taxon>
        <taxon>Flavobacteriaceae</taxon>
        <taxon>Flavobacterium</taxon>
    </lineage>
</organism>
<dbReference type="Pfam" id="PF13524">
    <property type="entry name" value="Glyco_trans_1_2"/>
    <property type="match status" value="1"/>
</dbReference>
<dbReference type="OrthoDB" id="6638088at2"/>
<feature type="domain" description="Spore protein YkvP/CgeB glycosyl transferase-like" evidence="1">
    <location>
        <begin position="248"/>
        <end position="372"/>
    </location>
</feature>
<gene>
    <name evidence="2" type="ORF">LPBF_05865</name>
</gene>
<dbReference type="SUPFAM" id="SSF53756">
    <property type="entry name" value="UDP-Glycosyltransferase/glycogen phosphorylase"/>
    <property type="match status" value="1"/>
</dbReference>
<name>A0A1B9E3D7_9FLAO</name>
<dbReference type="AlphaFoldDB" id="A0A1B9E3D7"/>
<reference evidence="2 3" key="1">
    <citation type="submission" date="2016-03" db="EMBL/GenBank/DDBJ databases">
        <authorList>
            <person name="Ploux O."/>
        </authorList>
    </citation>
    <scope>NUCLEOTIDE SEQUENCE [LARGE SCALE GENOMIC DNA]</scope>
    <source>
        <strain evidence="2 3">LPB0076</strain>
    </source>
</reference>
<evidence type="ECO:0000313" key="3">
    <source>
        <dbReference type="Proteomes" id="UP000093510"/>
    </source>
</evidence>
<dbReference type="InterPro" id="IPR055259">
    <property type="entry name" value="YkvP/CgeB_Glyco_trans-like"/>
</dbReference>
<proteinExistence type="predicted"/>
<protein>
    <recommendedName>
        <fullName evidence="1">Spore protein YkvP/CgeB glycosyl transferase-like domain-containing protein</fullName>
    </recommendedName>
</protein>
<sequence length="388" mass="45066">MRILLVGEYSRFHNSLKEGLVSLGHQVVIIGDNDFKNYPLDISVYAKTCKEHYWLNKIRQVIFKLSKIDVAQIEVAYRFFKNRKKLVGFDVVQLINEYPLQSTVFLEKKMIAYLFKNNKKAFLVSCGDDYISVKHMLEGHFKYSVLTPCLANPKLDHCKYTLRYATKSFKKLHHYVYQNILAVIPADMDYAIPLKNHPQATPLIPHPINTALNQYSPLHIEDTIHIFHGINTVNYYKKGNDYFEKALAIIAQKYPNQVTITTTRSVAYSQYIQRYNQCHILLDQVFSYDQGFNALEAMAKGKVVFTGAETEFTEHFNLTQKVCINALPEVDYLVDQLSYLIENPHEIHAISQRARAFIEQEHDCIKVAQKYLTTWEQYPLNPVLNRPA</sequence>
<dbReference type="RefSeq" id="WP_066333707.1">
    <property type="nucleotide sequence ID" value="NZ_CP017688.1"/>
</dbReference>
<accession>A0A1B9E3D7</accession>
<comment type="caution">
    <text evidence="2">The sequence shown here is derived from an EMBL/GenBank/DDBJ whole genome shotgun (WGS) entry which is preliminary data.</text>
</comment>
<evidence type="ECO:0000259" key="1">
    <source>
        <dbReference type="Pfam" id="PF13524"/>
    </source>
</evidence>